<evidence type="ECO:0000256" key="4">
    <source>
        <dbReference type="ARBA" id="ARBA00022723"/>
    </source>
</evidence>
<dbReference type="InterPro" id="IPR010722">
    <property type="entry name" value="BATS_dom"/>
</dbReference>
<dbReference type="SFLD" id="SFLDG01060">
    <property type="entry name" value="BATS_domain_containing"/>
    <property type="match status" value="1"/>
</dbReference>
<dbReference type="Pfam" id="PF06968">
    <property type="entry name" value="BATS"/>
    <property type="match status" value="1"/>
</dbReference>
<dbReference type="InterPro" id="IPR007197">
    <property type="entry name" value="rSAM"/>
</dbReference>
<dbReference type="SFLD" id="SFLDS00029">
    <property type="entry name" value="Radical_SAM"/>
    <property type="match status" value="1"/>
</dbReference>
<evidence type="ECO:0000256" key="1">
    <source>
        <dbReference type="ARBA" id="ARBA00001966"/>
    </source>
</evidence>
<dbReference type="PANTHER" id="PTHR43583">
    <property type="entry name" value="2-IMINOACETATE SYNTHASE"/>
    <property type="match status" value="1"/>
</dbReference>
<evidence type="ECO:0000313" key="8">
    <source>
        <dbReference type="EMBL" id="CAF0689141.1"/>
    </source>
</evidence>
<keyword evidence="4" id="KW-0479">Metal-binding</keyword>
<feature type="domain" description="Radical SAM core" evidence="7">
    <location>
        <begin position="57"/>
        <end position="277"/>
    </location>
</feature>
<sequence>MPIALQKEAASFDSLYPLEKASPRLARLKAYLEPMPREKLRRLAIAAQELTVRHFGRTMRLFAPLYLSNECVNICQYCGFSRTNRLERITLSPEEVEKEARYLTKQGFRHLLLVSGEHPKKVSVEYLIECVERLRPFVPEISLEVAPLDTCDYARLVQAGLDGMVIYQETYDPESYACWHVAGPKRDFLYRLLAPVRAYEAGIRRIGIGALFGLTPWQEEALRLGRHLDALLRQCWKAFLTVSFPRIRPSAGNFVAPFPLADRDLIQLVIAFRLSFPQVGLVLSTRETPALRDALAPVGITMMSAGSRTDPGGYTGAGLRTVPIRPAPTAPAKRETREQFAIADDRSPEEVAARLQELGYDPVWKDWERCTS</sequence>
<evidence type="ECO:0000313" key="9">
    <source>
        <dbReference type="Proteomes" id="UP000663859"/>
    </source>
</evidence>
<evidence type="ECO:0000256" key="5">
    <source>
        <dbReference type="ARBA" id="ARBA00023004"/>
    </source>
</evidence>
<gene>
    <name evidence="8" type="primary">thiH</name>
    <name evidence="8" type="ORF">MPNT_10124</name>
</gene>
<protein>
    <submittedName>
        <fullName evidence="8">2-iminoacetate synthase</fullName>
        <ecNumber evidence="8">4.1.99.19</ecNumber>
    </submittedName>
</protein>
<keyword evidence="5" id="KW-0408">Iron</keyword>
<name>A0A8J2BIG2_9BACT</name>
<dbReference type="Proteomes" id="UP000663859">
    <property type="component" value="Unassembled WGS sequence"/>
</dbReference>
<dbReference type="EMBL" id="CAJNOB010000001">
    <property type="protein sequence ID" value="CAF0689141.1"/>
    <property type="molecule type" value="Genomic_DNA"/>
</dbReference>
<keyword evidence="6" id="KW-0411">Iron-sulfur</keyword>
<dbReference type="EC" id="4.1.99.19" evidence="8"/>
<accession>A0A8J2BIG2</accession>
<dbReference type="SFLD" id="SFLDG01081">
    <property type="entry name" value="cleavage_of_the_Ca-Cb_bond_in"/>
    <property type="match status" value="1"/>
</dbReference>
<dbReference type="SMART" id="SM00876">
    <property type="entry name" value="BATS"/>
    <property type="match status" value="1"/>
</dbReference>
<keyword evidence="3" id="KW-0949">S-adenosyl-L-methionine</keyword>
<dbReference type="Gene3D" id="3.20.20.70">
    <property type="entry name" value="Aldolase class I"/>
    <property type="match status" value="1"/>
</dbReference>
<dbReference type="GO" id="GO:0036355">
    <property type="term" value="F:2-iminoacetate synthase activity"/>
    <property type="evidence" value="ECO:0007669"/>
    <property type="project" value="UniProtKB-EC"/>
</dbReference>
<dbReference type="AlphaFoldDB" id="A0A8J2BIG2"/>
<evidence type="ECO:0000259" key="7">
    <source>
        <dbReference type="PROSITE" id="PS51918"/>
    </source>
</evidence>
<dbReference type="InterPro" id="IPR034428">
    <property type="entry name" value="ThiH/NoCL/HydG-like"/>
</dbReference>
<dbReference type="CDD" id="cd01335">
    <property type="entry name" value="Radical_SAM"/>
    <property type="match status" value="1"/>
</dbReference>
<dbReference type="InterPro" id="IPR013785">
    <property type="entry name" value="Aldolase_TIM"/>
</dbReference>
<keyword evidence="8" id="KW-0456">Lyase</keyword>
<evidence type="ECO:0000256" key="3">
    <source>
        <dbReference type="ARBA" id="ARBA00022691"/>
    </source>
</evidence>
<evidence type="ECO:0000256" key="6">
    <source>
        <dbReference type="ARBA" id="ARBA00023014"/>
    </source>
</evidence>
<comment type="cofactor">
    <cofactor evidence="1">
        <name>[4Fe-4S] cluster</name>
        <dbReference type="ChEBI" id="CHEBI:49883"/>
    </cofactor>
</comment>
<dbReference type="SFLD" id="SFLDF00301">
    <property type="entry name" value="2-iminoacetate_synthase_(ThiH)"/>
    <property type="match status" value="1"/>
</dbReference>
<dbReference type="InterPro" id="IPR058240">
    <property type="entry name" value="rSAM_sf"/>
</dbReference>
<dbReference type="GO" id="GO:0005506">
    <property type="term" value="F:iron ion binding"/>
    <property type="evidence" value="ECO:0007669"/>
    <property type="project" value="InterPro"/>
</dbReference>
<dbReference type="NCBIfam" id="TIGR02351">
    <property type="entry name" value="thiH"/>
    <property type="match status" value="1"/>
</dbReference>
<dbReference type="PROSITE" id="PS51918">
    <property type="entry name" value="RADICAL_SAM"/>
    <property type="match status" value="1"/>
</dbReference>
<dbReference type="GO" id="GO:0051539">
    <property type="term" value="F:4 iron, 4 sulfur cluster binding"/>
    <property type="evidence" value="ECO:0007669"/>
    <property type="project" value="UniProtKB-KW"/>
</dbReference>
<comment type="caution">
    <text evidence="8">The sequence shown here is derived from an EMBL/GenBank/DDBJ whole genome shotgun (WGS) entry which is preliminary data.</text>
</comment>
<reference evidence="8" key="1">
    <citation type="submission" date="2021-02" db="EMBL/GenBank/DDBJ databases">
        <authorList>
            <person name="Cremers G."/>
            <person name="Picone N."/>
        </authorList>
    </citation>
    <scope>NUCLEOTIDE SEQUENCE</scope>
    <source>
        <strain evidence="8">PQ17</strain>
    </source>
</reference>
<dbReference type="Pfam" id="PF04055">
    <property type="entry name" value="Radical_SAM"/>
    <property type="match status" value="1"/>
</dbReference>
<dbReference type="PANTHER" id="PTHR43583:SF1">
    <property type="entry name" value="2-IMINOACETATE SYNTHASE"/>
    <property type="match status" value="1"/>
</dbReference>
<keyword evidence="9" id="KW-1185">Reference proteome</keyword>
<organism evidence="8 9">
    <name type="scientific">Candidatus Methylacidithermus pantelleriae</name>
    <dbReference type="NCBI Taxonomy" id="2744239"/>
    <lineage>
        <taxon>Bacteria</taxon>
        <taxon>Pseudomonadati</taxon>
        <taxon>Verrucomicrobiota</taxon>
        <taxon>Methylacidiphilae</taxon>
        <taxon>Methylacidiphilales</taxon>
        <taxon>Methylacidiphilaceae</taxon>
        <taxon>Candidatus Methylacidithermus</taxon>
    </lineage>
</organism>
<evidence type="ECO:0000256" key="2">
    <source>
        <dbReference type="ARBA" id="ARBA00022485"/>
    </source>
</evidence>
<keyword evidence="2" id="KW-0004">4Fe-4S</keyword>
<dbReference type="InterPro" id="IPR012726">
    <property type="entry name" value="ThiH"/>
</dbReference>
<proteinExistence type="predicted"/>
<dbReference type="SUPFAM" id="SSF102114">
    <property type="entry name" value="Radical SAM enzymes"/>
    <property type="match status" value="1"/>
</dbReference>